<feature type="DNA-binding region" description="OmpR/PhoB-type" evidence="2">
    <location>
        <begin position="2"/>
        <end position="100"/>
    </location>
</feature>
<dbReference type="GO" id="GO:0006355">
    <property type="term" value="P:regulation of DNA-templated transcription"/>
    <property type="evidence" value="ECO:0007669"/>
    <property type="project" value="InterPro"/>
</dbReference>
<proteinExistence type="predicted"/>
<dbReference type="PANTHER" id="PTHR12558">
    <property type="entry name" value="CELL DIVISION CYCLE 16,23,27"/>
    <property type="match status" value="1"/>
</dbReference>
<dbReference type="AlphaFoldDB" id="A0A176YID0"/>
<dbReference type="InterPro" id="IPR019734">
    <property type="entry name" value="TPR_rpt"/>
</dbReference>
<evidence type="ECO:0000256" key="2">
    <source>
        <dbReference type="PROSITE-ProRule" id="PRU01091"/>
    </source>
</evidence>
<dbReference type="CDD" id="cd00383">
    <property type="entry name" value="trans_reg_C"/>
    <property type="match status" value="1"/>
</dbReference>
<dbReference type="SUPFAM" id="SSF46894">
    <property type="entry name" value="C-terminal effector domain of the bipartite response regulators"/>
    <property type="match status" value="1"/>
</dbReference>
<dbReference type="Gene3D" id="1.10.10.10">
    <property type="entry name" value="Winged helix-like DNA-binding domain superfamily/Winged helix DNA-binding domain"/>
    <property type="match status" value="1"/>
</dbReference>
<name>A0A176YID0_9BRAD</name>
<dbReference type="InterPro" id="IPR036388">
    <property type="entry name" value="WH-like_DNA-bd_sf"/>
</dbReference>
<feature type="domain" description="OmpR/PhoB-type" evidence="3">
    <location>
        <begin position="2"/>
        <end position="100"/>
    </location>
</feature>
<organism evidence="4 5">
    <name type="scientific">Bradyrhizobium centrolobii</name>
    <dbReference type="NCBI Taxonomy" id="1505087"/>
    <lineage>
        <taxon>Bacteria</taxon>
        <taxon>Pseudomonadati</taxon>
        <taxon>Pseudomonadota</taxon>
        <taxon>Alphaproteobacteria</taxon>
        <taxon>Hyphomicrobiales</taxon>
        <taxon>Nitrobacteraceae</taxon>
        <taxon>Bradyrhizobium</taxon>
    </lineage>
</organism>
<dbReference type="SUPFAM" id="SSF48452">
    <property type="entry name" value="TPR-like"/>
    <property type="match status" value="2"/>
</dbReference>
<dbReference type="GO" id="GO:0003677">
    <property type="term" value="F:DNA binding"/>
    <property type="evidence" value="ECO:0007669"/>
    <property type="project" value="UniProtKB-UniRule"/>
</dbReference>
<dbReference type="Gene3D" id="3.40.50.10070">
    <property type="entry name" value="TolB, N-terminal domain"/>
    <property type="match status" value="1"/>
</dbReference>
<keyword evidence="5" id="KW-1185">Reference proteome</keyword>
<dbReference type="InterPro" id="IPR001867">
    <property type="entry name" value="OmpR/PhoB-type_DNA-bd"/>
</dbReference>
<protein>
    <recommendedName>
        <fullName evidence="3">OmpR/PhoB-type domain-containing protein</fullName>
    </recommendedName>
</protein>
<dbReference type="SMART" id="SM00028">
    <property type="entry name" value="TPR"/>
    <property type="match status" value="3"/>
</dbReference>
<evidence type="ECO:0000313" key="5">
    <source>
        <dbReference type="Proteomes" id="UP000076959"/>
    </source>
</evidence>
<dbReference type="InterPro" id="IPR011990">
    <property type="entry name" value="TPR-like_helical_dom_sf"/>
</dbReference>
<keyword evidence="1 2" id="KW-0238">DNA-binding</keyword>
<dbReference type="SMART" id="SM00862">
    <property type="entry name" value="Trans_reg_C"/>
    <property type="match status" value="1"/>
</dbReference>
<dbReference type="Proteomes" id="UP000076959">
    <property type="component" value="Unassembled WGS sequence"/>
</dbReference>
<dbReference type="Pfam" id="PF00486">
    <property type="entry name" value="Trans_reg_C"/>
    <property type="match status" value="1"/>
</dbReference>
<dbReference type="STRING" id="1505087.AYJ54_19585"/>
<dbReference type="PROSITE" id="PS51755">
    <property type="entry name" value="OMPR_PHOB"/>
    <property type="match status" value="1"/>
</dbReference>
<dbReference type="EMBL" id="LUUB01000076">
    <property type="protein sequence ID" value="OAF06483.1"/>
    <property type="molecule type" value="Genomic_DNA"/>
</dbReference>
<evidence type="ECO:0000256" key="1">
    <source>
        <dbReference type="ARBA" id="ARBA00023125"/>
    </source>
</evidence>
<dbReference type="OrthoDB" id="9807521at2"/>
<dbReference type="Gene3D" id="1.25.40.10">
    <property type="entry name" value="Tetratricopeptide repeat domain"/>
    <property type="match status" value="1"/>
</dbReference>
<dbReference type="PANTHER" id="PTHR12558:SF13">
    <property type="entry name" value="CELL DIVISION CYCLE PROTEIN 27 HOMOLOG"/>
    <property type="match status" value="1"/>
</dbReference>
<comment type="caution">
    <text evidence="4">The sequence shown here is derived from an EMBL/GenBank/DDBJ whole genome shotgun (WGS) entry which is preliminary data.</text>
</comment>
<accession>A0A176YID0</accession>
<gene>
    <name evidence="4" type="ORF">AYJ54_19585</name>
</gene>
<dbReference type="InterPro" id="IPR016032">
    <property type="entry name" value="Sig_transdc_resp-reg_C-effctor"/>
</dbReference>
<sequence length="521" mass="57894">MATIHEFGPYRLDAEAEMLFRQSEPVVLGRRAVTLLRLLVERAGTPVSKDALMEAAWPGLAIEESNLTVQIAALRRIFADVEGGATWIETLPRRGYRYVGPAVSTGPEAGLPTSPASAVSDKPSLAVLPLSNLSGDPAQDYFSDGITGDIIAELSRFRSLFVVARHSSFAYRGMSTEIKRVGRELAVRYVAEGSVRKIGSRVRVTVQLLDAGSGYNLWTERYDRELENIFSLQDEIVRAIVAALPGRLEDAGREIARRKRTSSITAYDLVLLGNERWRQLTVKGMAEAREYFRKAVALDPQYARAHVNIAWTIVCDVFLESPATATLDEALREIETALDIDDGDAWSHGVFAQLLFLRNEDAKAEIHFSRALALNPNDADVAAVFANILVYWGRWREALTWIGAAKRLNPFPPNLYHWYHALALYSGHEYGLAVKALMEARSLDRWSHGLLAACYAQMGRLGEARVEAEAFVRERSRELNENGDALPANTLDLAQARAGRYRDPADREHFLDGLRRAGLTG</sequence>
<dbReference type="GO" id="GO:0000160">
    <property type="term" value="P:phosphorelay signal transduction system"/>
    <property type="evidence" value="ECO:0007669"/>
    <property type="project" value="InterPro"/>
</dbReference>
<evidence type="ECO:0000259" key="3">
    <source>
        <dbReference type="PROSITE" id="PS51755"/>
    </source>
</evidence>
<evidence type="ECO:0000313" key="4">
    <source>
        <dbReference type="EMBL" id="OAF06483.1"/>
    </source>
</evidence>
<reference evidence="4 5" key="1">
    <citation type="submission" date="2016-03" db="EMBL/GenBank/DDBJ databases">
        <title>Draft Genome Sequence of the Strain BR 10245 (Bradyrhizobium sp.) isolated from nodules of Centrolobium paraense.</title>
        <authorList>
            <person name="Simoes-Araujo J.L.Sr."/>
            <person name="Barauna A.C."/>
            <person name="Silva K."/>
            <person name="Zilli J.E."/>
        </authorList>
    </citation>
    <scope>NUCLEOTIDE SEQUENCE [LARGE SCALE GENOMIC DNA]</scope>
    <source>
        <strain evidence="4 5">BR 10245</strain>
    </source>
</reference>